<protein>
    <submittedName>
        <fullName evidence="1">Uncharacterized protein</fullName>
    </submittedName>
</protein>
<dbReference type="HOGENOM" id="CLU_1282651_0_0_11"/>
<dbReference type="STRING" id="953739.SVEN_1027"/>
<dbReference type="eggNOG" id="ENOG5033JYI">
    <property type="taxonomic scope" value="Bacteria"/>
</dbReference>
<gene>
    <name evidence="1" type="ordered locus">SVEN_1027</name>
</gene>
<evidence type="ECO:0000313" key="1">
    <source>
        <dbReference type="EMBL" id="CCA54314.1"/>
    </source>
</evidence>
<name>F2RCF6_STRVP</name>
<dbReference type="GeneID" id="93985153"/>
<organism evidence="1 2">
    <name type="scientific">Streptomyces venezuelae (strain ATCC 10712 / CBS 650.69 / DSM 40230 / JCM 4526 / NBRC 13096 / PD 04745)</name>
    <dbReference type="NCBI Taxonomy" id="953739"/>
    <lineage>
        <taxon>Bacteria</taxon>
        <taxon>Bacillati</taxon>
        <taxon>Actinomycetota</taxon>
        <taxon>Actinomycetes</taxon>
        <taxon>Kitasatosporales</taxon>
        <taxon>Streptomycetaceae</taxon>
        <taxon>Streptomyces</taxon>
    </lineage>
</organism>
<dbReference type="KEGG" id="sve:SVEN_1027"/>
<proteinExistence type="predicted"/>
<keyword evidence="2" id="KW-1185">Reference proteome</keyword>
<sequence length="215" mass="23195">MNLQQRAGNYVNASWSMVRLRDLIYDMLGLLFRELSAHGGMAGDDDAGRAFAAVYKPAVKTVFEAAGLAHQVMANGAGALLKATEDFLKQESAIAASLLGQSVAPDIGAQPSRPDCDPRAGHNVEELPEVVGETSWNDQYLLGSRFHGQRDKLRKTANAWRSAAGILDDAYWDSEGAWRTATAQQLGETATAVQTFFNVFVGKTPPPSEVGETRP</sequence>
<evidence type="ECO:0000313" key="2">
    <source>
        <dbReference type="Proteomes" id="UP000006854"/>
    </source>
</evidence>
<dbReference type="EMBL" id="FR845719">
    <property type="protein sequence ID" value="CCA54314.1"/>
    <property type="molecule type" value="Genomic_DNA"/>
</dbReference>
<reference evidence="1 2" key="1">
    <citation type="journal article" date="2011" name="BMC Genomics">
        <title>Genome-wide analysis of the role of GlnR in Streptomyces venezuelae provides new insights into global nitrogen regulation in actinomycetes.</title>
        <authorList>
            <person name="Pullan S.T."/>
            <person name="Bibb M.J."/>
            <person name="Merrick M."/>
        </authorList>
    </citation>
    <scope>NUCLEOTIDE SEQUENCE [LARGE SCALE GENOMIC DNA]</scope>
    <source>
        <strain evidence="2">ATCC 10712 / CBS 650.69 / DSM 40230 / JCM 4526 / NBRC 13096 / PD 04745</strain>
    </source>
</reference>
<accession>F2RCF6</accession>
<dbReference type="OrthoDB" id="4230357at2"/>
<dbReference type="RefSeq" id="WP_015032233.1">
    <property type="nucleotide sequence ID" value="NC_018750.1"/>
</dbReference>
<dbReference type="PATRIC" id="fig|953739.5.peg.3096"/>
<dbReference type="AlphaFoldDB" id="F2RCF6"/>
<dbReference type="Proteomes" id="UP000006854">
    <property type="component" value="Chromosome"/>
</dbReference>